<dbReference type="AlphaFoldDB" id="A0AAD7Y611"/>
<keyword evidence="16" id="KW-1185">Reference proteome</keyword>
<dbReference type="InterPro" id="IPR004100">
    <property type="entry name" value="ATPase_F1/V1/A1_a/bsu_N"/>
</dbReference>
<dbReference type="EC" id="7.1.2.2" evidence="12"/>
<dbReference type="PANTHER" id="PTHR15184">
    <property type="entry name" value="ATP SYNTHASE"/>
    <property type="match status" value="1"/>
</dbReference>
<evidence type="ECO:0000256" key="11">
    <source>
        <dbReference type="ARBA" id="ARBA00023310"/>
    </source>
</evidence>
<comment type="subcellular location">
    <subcellularLocation>
        <location evidence="1">Membrane</location>
    </subcellularLocation>
</comment>
<dbReference type="InterPro" id="IPR005722">
    <property type="entry name" value="ATP_synth_F1_bsu"/>
</dbReference>
<evidence type="ECO:0000313" key="15">
    <source>
        <dbReference type="EMBL" id="KAJ8703971.1"/>
    </source>
</evidence>
<dbReference type="InterPro" id="IPR024034">
    <property type="entry name" value="ATPase_F1/V1_b/a_C"/>
</dbReference>
<keyword evidence="10 12" id="KW-0139">CF(1)</keyword>
<evidence type="ECO:0000256" key="4">
    <source>
        <dbReference type="ARBA" id="ARBA00022741"/>
    </source>
</evidence>
<evidence type="ECO:0000256" key="5">
    <source>
        <dbReference type="ARBA" id="ARBA00022781"/>
    </source>
</evidence>
<dbReference type="PANTHER" id="PTHR15184:SF71">
    <property type="entry name" value="ATP SYNTHASE SUBUNIT BETA, MITOCHONDRIAL"/>
    <property type="match status" value="1"/>
</dbReference>
<dbReference type="InterPro" id="IPR020003">
    <property type="entry name" value="ATPase_a/bsu_AS"/>
</dbReference>
<dbReference type="GO" id="GO:0046933">
    <property type="term" value="F:proton-transporting ATP synthase activity, rotational mechanism"/>
    <property type="evidence" value="ECO:0007669"/>
    <property type="project" value="InterPro"/>
</dbReference>
<dbReference type="SUPFAM" id="SSF52540">
    <property type="entry name" value="P-loop containing nucleoside triphosphate hydrolases"/>
    <property type="match status" value="1"/>
</dbReference>
<dbReference type="FunFam" id="3.40.50.300:FF:000026">
    <property type="entry name" value="ATP synthase subunit beta"/>
    <property type="match status" value="1"/>
</dbReference>
<dbReference type="CDD" id="cd18115">
    <property type="entry name" value="ATP-synt_F1_beta_N"/>
    <property type="match status" value="1"/>
</dbReference>
<feature type="compositionally biased region" description="Low complexity" evidence="13">
    <location>
        <begin position="125"/>
        <end position="134"/>
    </location>
</feature>
<organism evidence="15 16">
    <name type="scientific">Mythimna separata</name>
    <name type="common">Oriental armyworm</name>
    <name type="synonym">Pseudaletia separata</name>
    <dbReference type="NCBI Taxonomy" id="271217"/>
    <lineage>
        <taxon>Eukaryota</taxon>
        <taxon>Metazoa</taxon>
        <taxon>Ecdysozoa</taxon>
        <taxon>Arthropoda</taxon>
        <taxon>Hexapoda</taxon>
        <taxon>Insecta</taxon>
        <taxon>Pterygota</taxon>
        <taxon>Neoptera</taxon>
        <taxon>Endopterygota</taxon>
        <taxon>Lepidoptera</taxon>
        <taxon>Glossata</taxon>
        <taxon>Ditrysia</taxon>
        <taxon>Noctuoidea</taxon>
        <taxon>Noctuidae</taxon>
        <taxon>Noctuinae</taxon>
        <taxon>Hadenini</taxon>
        <taxon>Mythimna</taxon>
    </lineage>
</organism>
<comment type="function">
    <text evidence="12">Produces ATP from ADP in the presence of a proton gradient across the membrane.</text>
</comment>
<evidence type="ECO:0000256" key="10">
    <source>
        <dbReference type="ARBA" id="ARBA00023196"/>
    </source>
</evidence>
<keyword evidence="5" id="KW-0375">Hydrogen ion transport</keyword>
<keyword evidence="4 12" id="KW-0547">Nucleotide-binding</keyword>
<comment type="similarity">
    <text evidence="2">Belongs to the ATPase alpha/beta chains family.</text>
</comment>
<dbReference type="InterPro" id="IPR003593">
    <property type="entry name" value="AAA+_ATPase"/>
</dbReference>
<dbReference type="GO" id="GO:0005739">
    <property type="term" value="C:mitochondrion"/>
    <property type="evidence" value="ECO:0007669"/>
    <property type="project" value="GOC"/>
</dbReference>
<dbReference type="Pfam" id="PF22919">
    <property type="entry name" value="ATP-synt_VA_C"/>
    <property type="match status" value="1"/>
</dbReference>
<dbReference type="CDD" id="cd18110">
    <property type="entry name" value="ATP-synt_F1_beta_C"/>
    <property type="match status" value="1"/>
</dbReference>
<dbReference type="SUPFAM" id="SSF50615">
    <property type="entry name" value="N-terminal domain of alpha and beta subunits of F1 ATP synthase"/>
    <property type="match status" value="1"/>
</dbReference>
<evidence type="ECO:0000256" key="7">
    <source>
        <dbReference type="ARBA" id="ARBA00022967"/>
    </source>
</evidence>
<keyword evidence="3" id="KW-0813">Transport</keyword>
<dbReference type="InterPro" id="IPR027417">
    <property type="entry name" value="P-loop_NTPase"/>
</dbReference>
<keyword evidence="8" id="KW-0406">Ion transport</keyword>
<dbReference type="GO" id="GO:0005524">
    <property type="term" value="F:ATP binding"/>
    <property type="evidence" value="ECO:0007669"/>
    <property type="project" value="UniProtKB-KW"/>
</dbReference>
<evidence type="ECO:0000256" key="8">
    <source>
        <dbReference type="ARBA" id="ARBA00023065"/>
    </source>
</evidence>
<dbReference type="GO" id="GO:0045259">
    <property type="term" value="C:proton-transporting ATP synthase complex"/>
    <property type="evidence" value="ECO:0007669"/>
    <property type="project" value="UniProtKB-KW"/>
</dbReference>
<feature type="domain" description="AAA+ ATPase" evidence="14">
    <location>
        <begin position="281"/>
        <end position="551"/>
    </location>
</feature>
<evidence type="ECO:0000256" key="9">
    <source>
        <dbReference type="ARBA" id="ARBA00023136"/>
    </source>
</evidence>
<dbReference type="GO" id="GO:0042776">
    <property type="term" value="P:proton motive force-driven mitochondrial ATP synthesis"/>
    <property type="evidence" value="ECO:0007669"/>
    <property type="project" value="TreeGrafter"/>
</dbReference>
<dbReference type="InterPro" id="IPR000194">
    <property type="entry name" value="ATPase_F1/V1/A1_a/bsu_nucl-bd"/>
</dbReference>
<dbReference type="Proteomes" id="UP001231518">
    <property type="component" value="Chromosome 31"/>
</dbReference>
<dbReference type="Pfam" id="PF02874">
    <property type="entry name" value="ATP-synt_ab_N"/>
    <property type="match status" value="1"/>
</dbReference>
<evidence type="ECO:0000256" key="1">
    <source>
        <dbReference type="ARBA" id="ARBA00004370"/>
    </source>
</evidence>
<reference evidence="15" key="1">
    <citation type="submission" date="2023-03" db="EMBL/GenBank/DDBJ databases">
        <title>Chromosome-level genomes of two armyworms, Mythimna separata and Mythimna loreyi, provide insights into the biosynthesis and reception of sex pheromones.</title>
        <authorList>
            <person name="Zhao H."/>
        </authorList>
    </citation>
    <scope>NUCLEOTIDE SEQUENCE</scope>
    <source>
        <strain evidence="15">BeijingLab</strain>
        <tissue evidence="15">Pupa</tissue>
    </source>
</reference>
<name>A0AAD7Y611_MYTSE</name>
<gene>
    <name evidence="15" type="ORF">PYW07_013265</name>
</gene>
<dbReference type="CDD" id="cd01133">
    <property type="entry name" value="F1-ATPase_beta_CD"/>
    <property type="match status" value="1"/>
</dbReference>
<protein>
    <recommendedName>
        <fullName evidence="12">ATP synthase subunit beta</fullName>
        <ecNumber evidence="12">7.1.2.2</ecNumber>
    </recommendedName>
</protein>
<evidence type="ECO:0000256" key="3">
    <source>
        <dbReference type="ARBA" id="ARBA00022448"/>
    </source>
</evidence>
<dbReference type="NCBIfam" id="TIGR01039">
    <property type="entry name" value="atpD"/>
    <property type="match status" value="1"/>
</dbReference>
<dbReference type="Gene3D" id="2.40.10.170">
    <property type="match status" value="1"/>
</dbReference>
<evidence type="ECO:0000313" key="16">
    <source>
        <dbReference type="Proteomes" id="UP001231518"/>
    </source>
</evidence>
<evidence type="ECO:0000259" key="14">
    <source>
        <dbReference type="SMART" id="SM00382"/>
    </source>
</evidence>
<evidence type="ECO:0000256" key="2">
    <source>
        <dbReference type="ARBA" id="ARBA00008936"/>
    </source>
</evidence>
<dbReference type="SMART" id="SM00382">
    <property type="entry name" value="AAA"/>
    <property type="match status" value="1"/>
</dbReference>
<dbReference type="SUPFAM" id="SSF47917">
    <property type="entry name" value="C-terminal domain of alpha and beta subunits of F1 ATP synthase"/>
    <property type="match status" value="1"/>
</dbReference>
<dbReference type="HAMAP" id="MF_01347">
    <property type="entry name" value="ATP_synth_beta_bact"/>
    <property type="match status" value="1"/>
</dbReference>
<comment type="caution">
    <text evidence="15">The sequence shown here is derived from an EMBL/GenBank/DDBJ whole genome shotgun (WGS) entry which is preliminary data.</text>
</comment>
<evidence type="ECO:0000256" key="13">
    <source>
        <dbReference type="SAM" id="MobiDB-lite"/>
    </source>
</evidence>
<feature type="region of interest" description="Disordered" evidence="13">
    <location>
        <begin position="106"/>
        <end position="139"/>
    </location>
</feature>
<evidence type="ECO:0000256" key="6">
    <source>
        <dbReference type="ARBA" id="ARBA00022840"/>
    </source>
</evidence>
<dbReference type="FunFam" id="1.10.1140.10:FF:000001">
    <property type="entry name" value="ATP synthase subunit beta"/>
    <property type="match status" value="1"/>
</dbReference>
<dbReference type="Gene3D" id="1.10.1140.10">
    <property type="entry name" value="Bovine Mitochondrial F1-atpase, Atp Synthase Beta Chain, Chain D, domain 3"/>
    <property type="match status" value="1"/>
</dbReference>
<dbReference type="PIRSF" id="PIRSF039072">
    <property type="entry name" value="ATPase_subunit_beta"/>
    <property type="match status" value="1"/>
</dbReference>
<dbReference type="EMBL" id="JARGEI010000032">
    <property type="protein sequence ID" value="KAJ8703971.1"/>
    <property type="molecule type" value="Genomic_DNA"/>
</dbReference>
<dbReference type="Pfam" id="PF00006">
    <property type="entry name" value="ATP-synt_ab"/>
    <property type="match status" value="1"/>
</dbReference>
<dbReference type="InterPro" id="IPR036121">
    <property type="entry name" value="ATPase_F1/V1/A1_a/bsu_N_sf"/>
</dbReference>
<dbReference type="InterPro" id="IPR055190">
    <property type="entry name" value="ATP-synt_VA_C"/>
</dbReference>
<accession>A0AAD7Y611</accession>
<proteinExistence type="inferred from homology"/>
<keyword evidence="6 12" id="KW-0067">ATP-binding</keyword>
<dbReference type="PROSITE" id="PS00152">
    <property type="entry name" value="ATPASE_ALPHA_BETA"/>
    <property type="match status" value="1"/>
</dbReference>
<dbReference type="Gene3D" id="3.40.50.300">
    <property type="entry name" value="P-loop containing nucleotide triphosphate hydrolases"/>
    <property type="match status" value="1"/>
</dbReference>
<keyword evidence="11 12" id="KW-0066">ATP synthesis</keyword>
<dbReference type="InterPro" id="IPR050053">
    <property type="entry name" value="ATPase_alpha/beta_chains"/>
</dbReference>
<keyword evidence="9" id="KW-0472">Membrane</keyword>
<sequence>MNAFTKVPSKISQIYSHTFNSKLASSSKTTLEFLRESSSRTEEEPIRLAIPTPTLRRPAPVCHTLRRQKDGEVYRTLWMNRPGLLSQSTFKYGACHPHRVYTKKFSTTTAKEEKKKAEAKEKSKAASPAAAKKPPVAHGGGAQGRIIAVIGAVVDCQFDTNLPPILNALEVPGRKPRLILEVAQHLGESACRTIAMDGTEGLVRGQAIVDTGAPITIPVGEPTLGRIINVIGEPIDERGPIDTDEFSAIHADAPPFVEMSVEQEILATGIKVVDLLAPYVKGGKIGLFGGAGVGKTVLIMELINNVAKAHGGFSVFAGVGERTREGNDLYNEMKVGGVITDDYKTSKVALVYGQMNEPPGARARVALTGLTVAEHFRDKEGQDVLLFIDNIFRFTQAGSEVSALLGRIPSAVGYQPTLATDMGTMQERITTTKTGSITSVQAVYVPADDLTDPAPATTFAHLDATTVLSRAIAELGVYPAVDPLDSTSRVMDPNIIGPEHYGVARGVQKILQDYKSLQDIIAILGMDELSEDDKLTVARARKIQRFLSQPFQVAEVFTGHIGKLVKLEETIKGFKRILQGELDHIPEAAFYMVGTIEDVIAKSQELAKHV</sequence>
<keyword evidence="7" id="KW-1278">Translocase</keyword>
<comment type="subunit">
    <text evidence="12">F-type ATPases have 2 components, CF(1) - the catalytic core - and CF(0) - the membrane proton channel. CF(1) and CF(0) have multiple subunits.</text>
</comment>
<comment type="catalytic activity">
    <reaction evidence="12">
        <text>ATP + H2O + 4 H(+)(in) = ADP + phosphate + 5 H(+)(out)</text>
        <dbReference type="Rhea" id="RHEA:57720"/>
        <dbReference type="ChEBI" id="CHEBI:15377"/>
        <dbReference type="ChEBI" id="CHEBI:15378"/>
        <dbReference type="ChEBI" id="CHEBI:30616"/>
        <dbReference type="ChEBI" id="CHEBI:43474"/>
        <dbReference type="ChEBI" id="CHEBI:456216"/>
        <dbReference type="EC" id="7.1.2.2"/>
    </reaction>
</comment>
<feature type="compositionally biased region" description="Basic and acidic residues" evidence="13">
    <location>
        <begin position="110"/>
        <end position="124"/>
    </location>
</feature>
<evidence type="ECO:0000256" key="12">
    <source>
        <dbReference type="RuleBase" id="RU003553"/>
    </source>
</evidence>